<dbReference type="Proteomes" id="UP000241941">
    <property type="component" value="Segment"/>
</dbReference>
<sequence>MKIQVTIEATTIEEYVEAINALAAGYQVAPKPVTVNVTASAKAVANGDFKVKTASDEMKVAEESKPVENEVKYISTKSAKRLDDKIKGLDDETLESLFAEFNIASVVGLPESDLRKFDAALNKALKDAEAPKEEKNTSAPETEKQTENEPSEASEQSETSYDFVSVKLKAKQIANLPDGKADVKFILDKLGVKKLSDLSEDQYATFMELAAEVEDKPSSKEDKGAGTEPVQESNAKVSQEDATDSDNGEAKPVTLEMIRGKAKQLSVEGYKDEIRGVLKEFGAVSLTKIPKDQYSDFYAALVKING</sequence>
<evidence type="ECO:0000313" key="3">
    <source>
        <dbReference type="Proteomes" id="UP000241941"/>
    </source>
</evidence>
<dbReference type="GeneID" id="55607508"/>
<feature type="compositionally biased region" description="Basic and acidic residues" evidence="1">
    <location>
        <begin position="128"/>
        <end position="147"/>
    </location>
</feature>
<protein>
    <submittedName>
        <fullName evidence="2">Uncharacterized protein</fullName>
    </submittedName>
</protein>
<accession>A0A2I7QIP2</accession>
<keyword evidence="3" id="KW-1185">Reference proteome</keyword>
<feature type="compositionally biased region" description="Basic and acidic residues" evidence="1">
    <location>
        <begin position="213"/>
        <end position="225"/>
    </location>
</feature>
<evidence type="ECO:0000313" key="2">
    <source>
        <dbReference type="EMBL" id="AUR81253.1"/>
    </source>
</evidence>
<reference evidence="2 3" key="1">
    <citation type="submission" date="2018-01" db="EMBL/GenBank/DDBJ databases">
        <title>Complete Genome of Bacillus phages Carmen17.</title>
        <authorList>
            <person name="Himelright M.J."/>
            <person name="Eisemann E.C."/>
            <person name="Alder H.M."/>
            <person name="Clem A.M."/>
            <person name="Temple L."/>
        </authorList>
    </citation>
    <scope>NUCLEOTIDE SEQUENCE [LARGE SCALE GENOMIC DNA]</scope>
</reference>
<name>A0A2I7QIP2_9CAUD</name>
<dbReference type="RefSeq" id="YP_009837326.1">
    <property type="nucleotide sequence ID" value="NC_048698.1"/>
</dbReference>
<dbReference type="EMBL" id="MG784342">
    <property type="protein sequence ID" value="AUR81253.1"/>
    <property type="molecule type" value="Genomic_DNA"/>
</dbReference>
<dbReference type="KEGG" id="vg:55607508"/>
<feature type="region of interest" description="Disordered" evidence="1">
    <location>
        <begin position="128"/>
        <end position="159"/>
    </location>
</feature>
<feature type="region of interest" description="Disordered" evidence="1">
    <location>
        <begin position="212"/>
        <end position="253"/>
    </location>
</feature>
<evidence type="ECO:0000256" key="1">
    <source>
        <dbReference type="SAM" id="MobiDB-lite"/>
    </source>
</evidence>
<reference evidence="2 3" key="2">
    <citation type="journal article" date="2019" name="Microbiol. Resour. Announc.">
        <title>Complete Genome Sequences of Bacillus Bacteriophages Wes44 and Carmen17.</title>
        <authorList>
            <person name="Alder H."/>
            <person name="Himelright M."/>
            <person name="Eisemann E."/>
            <person name="Temple L."/>
        </authorList>
    </citation>
    <scope>NUCLEOTIDE SEQUENCE [LARGE SCALE GENOMIC DNA]</scope>
</reference>
<organism evidence="2 3">
    <name type="scientific">Bacillus phage Carmen17</name>
    <dbReference type="NCBI Taxonomy" id="2072797"/>
    <lineage>
        <taxon>Viruses</taxon>
        <taxon>Duplodnaviria</taxon>
        <taxon>Heunggongvirae</taxon>
        <taxon>Uroviricota</taxon>
        <taxon>Caudoviricetes</taxon>
        <taxon>Gutmannvirinae</taxon>
        <taxon>Carmenvirus</taxon>
        <taxon>Carmenvirus carmen17</taxon>
    </lineage>
</organism>
<proteinExistence type="predicted"/>